<evidence type="ECO:0000313" key="9">
    <source>
        <dbReference type="EMBL" id="PTL39700.1"/>
    </source>
</evidence>
<dbReference type="InterPro" id="IPR002942">
    <property type="entry name" value="S4_RNA-bd"/>
</dbReference>
<dbReference type="SUPFAM" id="SSF55174">
    <property type="entry name" value="Alpha-L RNA-binding motif"/>
    <property type="match status" value="1"/>
</dbReference>
<comment type="caution">
    <text evidence="9">The sequence shown here is derived from an EMBL/GenBank/DDBJ whole genome shotgun (WGS) entry which is preliminary data.</text>
</comment>
<proteinExistence type="inferred from homology"/>
<evidence type="ECO:0000256" key="7">
    <source>
        <dbReference type="RuleBase" id="RU362028"/>
    </source>
</evidence>
<dbReference type="SUPFAM" id="SSF55120">
    <property type="entry name" value="Pseudouridine synthase"/>
    <property type="match status" value="1"/>
</dbReference>
<evidence type="ECO:0000259" key="8">
    <source>
        <dbReference type="SMART" id="SM00363"/>
    </source>
</evidence>
<dbReference type="RefSeq" id="WP_107583956.1">
    <property type="nucleotide sequence ID" value="NZ_PZJJ01000005.1"/>
</dbReference>
<reference evidence="9 10" key="1">
    <citation type="submission" date="2018-03" db="EMBL/GenBank/DDBJ databases">
        <title>Alkalicoccus saliphilus sp. nov., isolated from a mineral pool.</title>
        <authorList>
            <person name="Zhao B."/>
        </authorList>
    </citation>
    <scope>NUCLEOTIDE SEQUENCE [LARGE SCALE GENOMIC DNA]</scope>
    <source>
        <strain evidence="9 10">6AG</strain>
    </source>
</reference>
<feature type="active site" evidence="5">
    <location>
        <position position="137"/>
    </location>
</feature>
<comment type="similarity">
    <text evidence="2 7">Belongs to the pseudouridine synthase RluA family.</text>
</comment>
<gene>
    <name evidence="9" type="ORF">C6Y45_05120</name>
</gene>
<dbReference type="InterPro" id="IPR050188">
    <property type="entry name" value="RluA_PseudoU_synthase"/>
</dbReference>
<dbReference type="InterPro" id="IPR006145">
    <property type="entry name" value="PsdUridine_synth_RsuA/RluA"/>
</dbReference>
<feature type="domain" description="RNA-binding S4" evidence="8">
    <location>
        <begin position="14"/>
        <end position="78"/>
    </location>
</feature>
<dbReference type="SMART" id="SM00363">
    <property type="entry name" value="S4"/>
    <property type="match status" value="1"/>
</dbReference>
<dbReference type="Pfam" id="PF00849">
    <property type="entry name" value="PseudoU_synth_2"/>
    <property type="match status" value="1"/>
</dbReference>
<dbReference type="InterPro" id="IPR020103">
    <property type="entry name" value="PsdUridine_synth_cat_dom_sf"/>
</dbReference>
<evidence type="ECO:0000256" key="4">
    <source>
        <dbReference type="ARBA" id="ARBA00023235"/>
    </source>
</evidence>
<evidence type="ECO:0000256" key="1">
    <source>
        <dbReference type="ARBA" id="ARBA00000073"/>
    </source>
</evidence>
<dbReference type="PROSITE" id="PS01129">
    <property type="entry name" value="PSI_RLU"/>
    <property type="match status" value="1"/>
</dbReference>
<comment type="catalytic activity">
    <reaction evidence="1 7">
        <text>a uridine in RNA = a pseudouridine in RNA</text>
        <dbReference type="Rhea" id="RHEA:48348"/>
        <dbReference type="Rhea" id="RHEA-COMP:12068"/>
        <dbReference type="Rhea" id="RHEA-COMP:12069"/>
        <dbReference type="ChEBI" id="CHEBI:65314"/>
        <dbReference type="ChEBI" id="CHEBI:65315"/>
    </reaction>
</comment>
<keyword evidence="10" id="KW-1185">Reference proteome</keyword>
<protein>
    <recommendedName>
        <fullName evidence="7">Pseudouridine synthase</fullName>
        <ecNumber evidence="7">5.4.99.-</ecNumber>
    </recommendedName>
</protein>
<dbReference type="OrthoDB" id="9807829at2"/>
<keyword evidence="3 6" id="KW-0694">RNA-binding</keyword>
<evidence type="ECO:0000256" key="2">
    <source>
        <dbReference type="ARBA" id="ARBA00010876"/>
    </source>
</evidence>
<dbReference type="PANTHER" id="PTHR21600:SF44">
    <property type="entry name" value="RIBOSOMAL LARGE SUBUNIT PSEUDOURIDINE SYNTHASE D"/>
    <property type="match status" value="1"/>
</dbReference>
<dbReference type="InterPro" id="IPR036986">
    <property type="entry name" value="S4_RNA-bd_sf"/>
</dbReference>
<evidence type="ECO:0000313" key="10">
    <source>
        <dbReference type="Proteomes" id="UP000240509"/>
    </source>
</evidence>
<dbReference type="CDD" id="cd02869">
    <property type="entry name" value="PseudoU_synth_RluA_like"/>
    <property type="match status" value="1"/>
</dbReference>
<keyword evidence="4 7" id="KW-0413">Isomerase</keyword>
<dbReference type="Proteomes" id="UP000240509">
    <property type="component" value="Unassembled WGS sequence"/>
</dbReference>
<organism evidence="9 10">
    <name type="scientific">Alkalicoccus saliphilus</name>
    <dbReference type="NCBI Taxonomy" id="200989"/>
    <lineage>
        <taxon>Bacteria</taxon>
        <taxon>Bacillati</taxon>
        <taxon>Bacillota</taxon>
        <taxon>Bacilli</taxon>
        <taxon>Bacillales</taxon>
        <taxon>Bacillaceae</taxon>
        <taxon>Alkalicoccus</taxon>
    </lineage>
</organism>
<dbReference type="EC" id="5.4.99.-" evidence="7"/>
<dbReference type="PANTHER" id="PTHR21600">
    <property type="entry name" value="MITOCHONDRIAL RNA PSEUDOURIDINE SYNTHASE"/>
    <property type="match status" value="1"/>
</dbReference>
<dbReference type="AlphaFoldDB" id="A0A2T4U8J4"/>
<dbReference type="NCBIfam" id="TIGR00005">
    <property type="entry name" value="rluA_subfam"/>
    <property type="match status" value="1"/>
</dbReference>
<accession>A0A2T4U8J4</accession>
<dbReference type="CDD" id="cd00165">
    <property type="entry name" value="S4"/>
    <property type="match status" value="1"/>
</dbReference>
<dbReference type="Pfam" id="PF01479">
    <property type="entry name" value="S4"/>
    <property type="match status" value="1"/>
</dbReference>
<comment type="function">
    <text evidence="7">Responsible for synthesis of pseudouridine from uracil.</text>
</comment>
<dbReference type="Gene3D" id="3.10.290.10">
    <property type="entry name" value="RNA-binding S4 domain"/>
    <property type="match status" value="1"/>
</dbReference>
<evidence type="ECO:0000256" key="5">
    <source>
        <dbReference type="PIRSR" id="PIRSR606225-1"/>
    </source>
</evidence>
<dbReference type="GO" id="GO:0003723">
    <property type="term" value="F:RNA binding"/>
    <property type="evidence" value="ECO:0007669"/>
    <property type="project" value="UniProtKB-KW"/>
</dbReference>
<dbReference type="Gene3D" id="3.30.2350.10">
    <property type="entry name" value="Pseudouridine synthase"/>
    <property type="match status" value="1"/>
</dbReference>
<sequence>MNSIHDFTAEQDGIRLDKWLTEKNNEWTRSAVQDWIKNGHVTVNGQPVKSNYKIKENDAVSVEEPELQELEVTPENLHLDIVYEDEDVVVVNKPRGMVVHPAPGHPHGTLVNGLMYHCKDLSGINGVIRPGIVHRIDKDTSGLIMVAKNDAAHESLVNQLKNKTTRRRYEAITAGVISHDKGTVDAPIGRDPQDRQKMTVTEHHSREAVTHFQVLERFGRHTHVACELETGRTHQIRVHMKYIEFPIVGDPKYGPRKKHSFPIEGQALHAAVLGFKHPRTEEEMLFEVEPPEDFKACLRHASTFSI</sequence>
<dbReference type="InterPro" id="IPR006224">
    <property type="entry name" value="PsdUridine_synth_RluA-like_CS"/>
</dbReference>
<dbReference type="GO" id="GO:0120159">
    <property type="term" value="F:rRNA pseudouridine synthase activity"/>
    <property type="evidence" value="ECO:0007669"/>
    <property type="project" value="UniProtKB-ARBA"/>
</dbReference>
<evidence type="ECO:0000256" key="3">
    <source>
        <dbReference type="ARBA" id="ARBA00022884"/>
    </source>
</evidence>
<dbReference type="EMBL" id="PZJJ01000005">
    <property type="protein sequence ID" value="PTL39700.1"/>
    <property type="molecule type" value="Genomic_DNA"/>
</dbReference>
<dbReference type="GO" id="GO:0000455">
    <property type="term" value="P:enzyme-directed rRNA pseudouridine synthesis"/>
    <property type="evidence" value="ECO:0007669"/>
    <property type="project" value="TreeGrafter"/>
</dbReference>
<dbReference type="FunFam" id="3.30.2350.10:FF:000006">
    <property type="entry name" value="Pseudouridine synthase"/>
    <property type="match status" value="1"/>
</dbReference>
<dbReference type="PROSITE" id="PS50889">
    <property type="entry name" value="S4"/>
    <property type="match status" value="1"/>
</dbReference>
<dbReference type="InterPro" id="IPR006225">
    <property type="entry name" value="PsdUridine_synth_RluC/D"/>
</dbReference>
<name>A0A2T4U8J4_9BACI</name>
<evidence type="ECO:0000256" key="6">
    <source>
        <dbReference type="PROSITE-ProRule" id="PRU00182"/>
    </source>
</evidence>